<dbReference type="OrthoDB" id="5494871at2"/>
<dbReference type="AlphaFoldDB" id="A0A6N7Q4U7"/>
<name>A0A6N7Q4U7_9BACT</name>
<evidence type="ECO:0000256" key="1">
    <source>
        <dbReference type="SAM" id="MobiDB-lite"/>
    </source>
</evidence>
<dbReference type="RefSeq" id="WP_153824685.1">
    <property type="nucleotide sequence ID" value="NZ_WJIE01000022.1"/>
</dbReference>
<proteinExistence type="predicted"/>
<dbReference type="EMBL" id="WJIE01000022">
    <property type="protein sequence ID" value="MRG97910.1"/>
    <property type="molecule type" value="Genomic_DNA"/>
</dbReference>
<comment type="caution">
    <text evidence="2">The sequence shown here is derived from an EMBL/GenBank/DDBJ whole genome shotgun (WGS) entry which is preliminary data.</text>
</comment>
<feature type="region of interest" description="Disordered" evidence="1">
    <location>
        <begin position="25"/>
        <end position="48"/>
    </location>
</feature>
<protein>
    <submittedName>
        <fullName evidence="2">Uncharacterized protein</fullName>
    </submittedName>
</protein>
<accession>A0A6N7Q4U7</accession>
<dbReference type="Proteomes" id="UP000440224">
    <property type="component" value="Unassembled WGS sequence"/>
</dbReference>
<organism evidence="2 3">
    <name type="scientific">Polyangium spumosum</name>
    <dbReference type="NCBI Taxonomy" id="889282"/>
    <lineage>
        <taxon>Bacteria</taxon>
        <taxon>Pseudomonadati</taxon>
        <taxon>Myxococcota</taxon>
        <taxon>Polyangia</taxon>
        <taxon>Polyangiales</taxon>
        <taxon>Polyangiaceae</taxon>
        <taxon>Polyangium</taxon>
    </lineage>
</organism>
<keyword evidence="3" id="KW-1185">Reference proteome</keyword>
<sequence>MKTHLALFVFVSGLAGCGSVVDTGGSTSTAASSGSGGDGGIGGGSSGAGGFGAGPSAPCVPAEGPEGPPSPLCGPGATPCQVLHDELLPVPPAFRNDAPALSLGASCQPQILFSSAENGQYNGFYAARKAPGDWQVSPTPFAMATAGLVSVGAGLPVALVNDGAFGASLWSFTAEGWVLVADVPAAGTHLARGFALGKHGELFAGFRGPGDELLFGRYGSSWNVEALGGTPSPFAVAVSPEGVPHMVAWEAKSGAWALHWHAPPLPDEILLPLEGSLLADLQRPALAVTAADEVNPEGRPHVLHLTPVPPEIPGPELELSYATRTGEHHWTQWPIEPVEPGTTVIPLGIVTDGAASVRLFYARSKFDAPSAGQLVVASRDPSFGLSQAVVAEGFSPIGATFERDGAGRIHVALYEFHATSDIGVRYLVLGP</sequence>
<reference evidence="2 3" key="1">
    <citation type="submission" date="2019-10" db="EMBL/GenBank/DDBJ databases">
        <title>A soil myxobacterium in the family Polyangiaceae.</title>
        <authorList>
            <person name="Li Y."/>
            <person name="Wang J."/>
        </authorList>
    </citation>
    <scope>NUCLEOTIDE SEQUENCE [LARGE SCALE GENOMIC DNA]</scope>
    <source>
        <strain evidence="2 3">DSM 14734</strain>
    </source>
</reference>
<dbReference type="PROSITE" id="PS51257">
    <property type="entry name" value="PROKAR_LIPOPROTEIN"/>
    <property type="match status" value="1"/>
</dbReference>
<evidence type="ECO:0000313" key="3">
    <source>
        <dbReference type="Proteomes" id="UP000440224"/>
    </source>
</evidence>
<feature type="compositionally biased region" description="Gly residues" evidence="1">
    <location>
        <begin position="34"/>
        <end position="48"/>
    </location>
</feature>
<gene>
    <name evidence="2" type="ORF">GF068_39210</name>
</gene>
<evidence type="ECO:0000313" key="2">
    <source>
        <dbReference type="EMBL" id="MRG97910.1"/>
    </source>
</evidence>